<comment type="caution">
    <text evidence="2">The sequence shown here is derived from an EMBL/GenBank/DDBJ whole genome shotgun (WGS) entry which is preliminary data.</text>
</comment>
<evidence type="ECO:0000256" key="1">
    <source>
        <dbReference type="SAM" id="Phobius"/>
    </source>
</evidence>
<organism evidence="2 3">
    <name type="scientific">Neoroseomonas terrae</name>
    <dbReference type="NCBI Taxonomy" id="424799"/>
    <lineage>
        <taxon>Bacteria</taxon>
        <taxon>Pseudomonadati</taxon>
        <taxon>Pseudomonadota</taxon>
        <taxon>Alphaproteobacteria</taxon>
        <taxon>Acetobacterales</taxon>
        <taxon>Acetobacteraceae</taxon>
        <taxon>Neoroseomonas</taxon>
    </lineage>
</organism>
<dbReference type="InterPro" id="IPR009325">
    <property type="entry name" value="DUF983"/>
</dbReference>
<name>A0ABS5EHG2_9PROT</name>
<keyword evidence="1" id="KW-0472">Membrane</keyword>
<dbReference type="EMBL" id="JAAEDI010000012">
    <property type="protein sequence ID" value="MBR0650467.1"/>
    <property type="molecule type" value="Genomic_DNA"/>
</dbReference>
<dbReference type="Proteomes" id="UP000698752">
    <property type="component" value="Unassembled WGS sequence"/>
</dbReference>
<dbReference type="RefSeq" id="WP_211869135.1">
    <property type="nucleotide sequence ID" value="NZ_JAAEDI010000012.1"/>
</dbReference>
<accession>A0ABS5EHG2</accession>
<proteinExistence type="predicted"/>
<keyword evidence="1" id="KW-1133">Transmembrane helix</keyword>
<feature type="transmembrane region" description="Helical" evidence="1">
    <location>
        <begin position="56"/>
        <end position="73"/>
    </location>
</feature>
<sequence length="123" mass="13534">MAGRSRIVEGVLRGARLRCPHCGEGRLFAGFLKVRAHCEVCGEDNSVFPSDDAPPYLSLLLVGHIVFPFVFWSDKVWAPALWLQFAIWMPIIVGITLGTLPFIKGAVIGIAWANGVTRDSVRQ</sequence>
<gene>
    <name evidence="2" type="ORF">GXW78_12395</name>
</gene>
<reference evidence="3" key="1">
    <citation type="journal article" date="2021" name="Syst. Appl. Microbiol.">
        <title>Roseomonas hellenica sp. nov., isolated from roots of wild-growing Alkanna tinctoria.</title>
        <authorList>
            <person name="Rat A."/>
            <person name="Naranjo H.D."/>
            <person name="Lebbe L."/>
            <person name="Cnockaert M."/>
            <person name="Krigas N."/>
            <person name="Grigoriadou K."/>
            <person name="Maloupa E."/>
            <person name="Willems A."/>
        </authorList>
    </citation>
    <scope>NUCLEOTIDE SEQUENCE [LARGE SCALE GENOMIC DNA]</scope>
    <source>
        <strain evidence="3">LMG 31159</strain>
    </source>
</reference>
<evidence type="ECO:0000313" key="3">
    <source>
        <dbReference type="Proteomes" id="UP000698752"/>
    </source>
</evidence>
<protein>
    <submittedName>
        <fullName evidence="2">DUF983 domain-containing protein</fullName>
    </submittedName>
</protein>
<dbReference type="Pfam" id="PF06170">
    <property type="entry name" value="DUF983"/>
    <property type="match status" value="1"/>
</dbReference>
<keyword evidence="1" id="KW-0812">Transmembrane</keyword>
<feature type="transmembrane region" description="Helical" evidence="1">
    <location>
        <begin position="85"/>
        <end position="113"/>
    </location>
</feature>
<evidence type="ECO:0000313" key="2">
    <source>
        <dbReference type="EMBL" id="MBR0650467.1"/>
    </source>
</evidence>
<keyword evidence="3" id="KW-1185">Reference proteome</keyword>